<comment type="similarity">
    <text evidence="3">Belongs to the intermediate filament family.</text>
</comment>
<dbReference type="PRINTS" id="PR01248">
    <property type="entry name" value="TYPE1KERATIN"/>
</dbReference>
<dbReference type="PROSITE" id="PS51842">
    <property type="entry name" value="IF_ROD_2"/>
    <property type="match status" value="1"/>
</dbReference>
<feature type="domain" description="IF rod" evidence="5">
    <location>
        <begin position="1"/>
        <end position="116"/>
    </location>
</feature>
<dbReference type="InterPro" id="IPR039008">
    <property type="entry name" value="IF_rod_dom"/>
</dbReference>
<dbReference type="InterPro" id="IPR002957">
    <property type="entry name" value="Keratin_I"/>
</dbReference>
<sequence length="118" mass="13511">MEELNQQGATSSEQLQSYQSDISDLRRTVNMLEIELQAQHSLVNAPNTLAETEACYSSQLAQLQCLITSLEVQLADIHCDLQRQSQEYKVLLDVRAWLEFEINAYRGLLENDDCKYVV</sequence>
<dbReference type="Gene3D" id="1.20.5.170">
    <property type="match status" value="1"/>
</dbReference>
<dbReference type="GO" id="GO:0005882">
    <property type="term" value="C:intermediate filament"/>
    <property type="evidence" value="ECO:0007669"/>
    <property type="project" value="UniProtKB-KW"/>
</dbReference>
<dbReference type="GO" id="GO:0030855">
    <property type="term" value="P:epithelial cell differentiation"/>
    <property type="evidence" value="ECO:0007669"/>
    <property type="project" value="TreeGrafter"/>
</dbReference>
<dbReference type="Pfam" id="PF00038">
    <property type="entry name" value="Filament"/>
    <property type="match status" value="1"/>
</dbReference>
<dbReference type="SUPFAM" id="SSF64593">
    <property type="entry name" value="Intermediate filament protein, coiled coil region"/>
    <property type="match status" value="1"/>
</dbReference>
<evidence type="ECO:0000313" key="6">
    <source>
        <dbReference type="EMBL" id="KAJ8786911.1"/>
    </source>
</evidence>
<dbReference type="GO" id="GO:0005198">
    <property type="term" value="F:structural molecule activity"/>
    <property type="evidence" value="ECO:0007669"/>
    <property type="project" value="InterPro"/>
</dbReference>
<evidence type="ECO:0000259" key="5">
    <source>
        <dbReference type="PROSITE" id="PS51842"/>
    </source>
</evidence>
<dbReference type="PANTHER" id="PTHR23239:SF155">
    <property type="entry name" value="KERATIN, TYPE I CUTICULAR HA2"/>
    <property type="match status" value="1"/>
</dbReference>
<dbReference type="GO" id="GO:0045109">
    <property type="term" value="P:intermediate filament organization"/>
    <property type="evidence" value="ECO:0007669"/>
    <property type="project" value="TreeGrafter"/>
</dbReference>
<dbReference type="EMBL" id="JAIQCJ010001902">
    <property type="protein sequence ID" value="KAJ8786911.1"/>
    <property type="molecule type" value="Genomic_DNA"/>
</dbReference>
<organism evidence="6 7">
    <name type="scientific">Eschrichtius robustus</name>
    <name type="common">California gray whale</name>
    <name type="synonym">Eschrichtius gibbosus</name>
    <dbReference type="NCBI Taxonomy" id="9764"/>
    <lineage>
        <taxon>Eukaryota</taxon>
        <taxon>Metazoa</taxon>
        <taxon>Chordata</taxon>
        <taxon>Craniata</taxon>
        <taxon>Vertebrata</taxon>
        <taxon>Euteleostomi</taxon>
        <taxon>Mammalia</taxon>
        <taxon>Eutheria</taxon>
        <taxon>Laurasiatheria</taxon>
        <taxon>Artiodactyla</taxon>
        <taxon>Whippomorpha</taxon>
        <taxon>Cetacea</taxon>
        <taxon>Mysticeti</taxon>
        <taxon>Eschrichtiidae</taxon>
        <taxon>Eschrichtius</taxon>
    </lineage>
</organism>
<name>A0AB34H290_ESCRO</name>
<proteinExistence type="inferred from homology"/>
<dbReference type="PANTHER" id="PTHR23239">
    <property type="entry name" value="INTERMEDIATE FILAMENT"/>
    <property type="match status" value="1"/>
</dbReference>
<evidence type="ECO:0000256" key="4">
    <source>
        <dbReference type="SAM" id="Coils"/>
    </source>
</evidence>
<comment type="caution">
    <text evidence="6">The sequence shown here is derived from an EMBL/GenBank/DDBJ whole genome shotgun (WGS) entry which is preliminary data.</text>
</comment>
<evidence type="ECO:0000256" key="2">
    <source>
        <dbReference type="ARBA" id="ARBA00023054"/>
    </source>
</evidence>
<dbReference type="AlphaFoldDB" id="A0AB34H290"/>
<protein>
    <recommendedName>
        <fullName evidence="5">IF rod domain-containing protein</fullName>
    </recommendedName>
</protein>
<reference evidence="6 7" key="1">
    <citation type="submission" date="2022-11" db="EMBL/GenBank/DDBJ databases">
        <title>Whole genome sequence of Eschrichtius robustus ER-17-0199.</title>
        <authorList>
            <person name="Bruniche-Olsen A."/>
            <person name="Black A.N."/>
            <person name="Fields C.J."/>
            <person name="Walden K."/>
            <person name="Dewoody J.A."/>
        </authorList>
    </citation>
    <scope>NUCLEOTIDE SEQUENCE [LARGE SCALE GENOMIC DNA]</scope>
    <source>
        <strain evidence="6">ER-17-0199</strain>
        <tissue evidence="6">Blubber</tissue>
    </source>
</reference>
<dbReference type="PROSITE" id="PS00226">
    <property type="entry name" value="IF_ROD_1"/>
    <property type="match status" value="1"/>
</dbReference>
<gene>
    <name evidence="6" type="ORF">J1605_023343</name>
</gene>
<keyword evidence="1 3" id="KW-0403">Intermediate filament</keyword>
<evidence type="ECO:0000256" key="1">
    <source>
        <dbReference type="ARBA" id="ARBA00022754"/>
    </source>
</evidence>
<accession>A0AB34H290</accession>
<evidence type="ECO:0000256" key="3">
    <source>
        <dbReference type="RuleBase" id="RU000685"/>
    </source>
</evidence>
<keyword evidence="2 4" id="KW-0175">Coiled coil</keyword>
<dbReference type="FunFam" id="1.20.5.170:FF:000002">
    <property type="entry name" value="Type I keratin KA11"/>
    <property type="match status" value="1"/>
</dbReference>
<dbReference type="Gene3D" id="1.20.5.500">
    <property type="entry name" value="Single helix bin"/>
    <property type="match status" value="1"/>
</dbReference>
<feature type="coiled-coil region" evidence="4">
    <location>
        <begin position="1"/>
        <end position="35"/>
    </location>
</feature>
<keyword evidence="7" id="KW-1185">Reference proteome</keyword>
<dbReference type="InterPro" id="IPR018039">
    <property type="entry name" value="IF_conserved"/>
</dbReference>
<dbReference type="Proteomes" id="UP001159641">
    <property type="component" value="Unassembled WGS sequence"/>
</dbReference>
<evidence type="ECO:0000313" key="7">
    <source>
        <dbReference type="Proteomes" id="UP001159641"/>
    </source>
</evidence>